<comment type="caution">
    <text evidence="3">The sequence shown here is derived from an EMBL/GenBank/DDBJ whole genome shotgun (WGS) entry which is preliminary data.</text>
</comment>
<evidence type="ECO:0000259" key="2">
    <source>
        <dbReference type="SMART" id="SM00848"/>
    </source>
</evidence>
<dbReference type="InterPro" id="IPR013201">
    <property type="entry name" value="Prot_inhib_I29"/>
</dbReference>
<keyword evidence="3" id="KW-0645">Protease</keyword>
<dbReference type="AlphaFoldDB" id="A0A1J6IA38"/>
<feature type="chain" id="PRO_5012023816" evidence="1">
    <location>
        <begin position="24"/>
        <end position="171"/>
    </location>
</feature>
<feature type="signal peptide" evidence="1">
    <location>
        <begin position="1"/>
        <end position="23"/>
    </location>
</feature>
<sequence length="171" mass="19711">MAYRSSILVLLLFLSAALSSSVADMSILTYDENHHMNSQSTNWRTDAEVLALYESWLVQHGKSYNALHEKDKRFQIFKDNLKYIDEQNAMPDWTYKLGLTRFADLTNEEYRSMYLGTKIDGPRKLSKNKSDRYAPKVGDILPESVDWREKGVLVGVKDQGQCGELLRSFSF</sequence>
<keyword evidence="1" id="KW-0732">Signal</keyword>
<dbReference type="Proteomes" id="UP000187609">
    <property type="component" value="Unassembled WGS sequence"/>
</dbReference>
<keyword evidence="4" id="KW-1185">Reference proteome</keyword>
<dbReference type="OrthoDB" id="10253408at2759"/>
<evidence type="ECO:0000313" key="3">
    <source>
        <dbReference type="EMBL" id="OIS97383.1"/>
    </source>
</evidence>
<dbReference type="OMA" id="WEKNIVE"/>
<gene>
    <name evidence="3" type="primary">RD21B_4</name>
    <name evidence="3" type="ORF">A4A49_12436</name>
</gene>
<dbReference type="KEGG" id="nau:109235090"/>
<dbReference type="SMR" id="A0A1J6IA38"/>
<dbReference type="Pfam" id="PF08246">
    <property type="entry name" value="Inhibitor_I29"/>
    <property type="match status" value="1"/>
</dbReference>
<dbReference type="SMART" id="SM00848">
    <property type="entry name" value="Inhibitor_I29"/>
    <property type="match status" value="1"/>
</dbReference>
<name>A0A1J6IA38_NICAT</name>
<organism evidence="3 4">
    <name type="scientific">Nicotiana attenuata</name>
    <name type="common">Coyote tobacco</name>
    <dbReference type="NCBI Taxonomy" id="49451"/>
    <lineage>
        <taxon>Eukaryota</taxon>
        <taxon>Viridiplantae</taxon>
        <taxon>Streptophyta</taxon>
        <taxon>Embryophyta</taxon>
        <taxon>Tracheophyta</taxon>
        <taxon>Spermatophyta</taxon>
        <taxon>Magnoliopsida</taxon>
        <taxon>eudicotyledons</taxon>
        <taxon>Gunneridae</taxon>
        <taxon>Pentapetalae</taxon>
        <taxon>asterids</taxon>
        <taxon>lamiids</taxon>
        <taxon>Solanales</taxon>
        <taxon>Solanaceae</taxon>
        <taxon>Nicotianoideae</taxon>
        <taxon>Nicotianeae</taxon>
        <taxon>Nicotiana</taxon>
    </lineage>
</organism>
<dbReference type="STRING" id="49451.A0A1J6IA38"/>
<evidence type="ECO:0000256" key="1">
    <source>
        <dbReference type="SAM" id="SignalP"/>
    </source>
</evidence>
<dbReference type="SUPFAM" id="SSF54001">
    <property type="entry name" value="Cysteine proteinases"/>
    <property type="match status" value="1"/>
</dbReference>
<accession>A0A1J6IA38</accession>
<reference evidence="3" key="1">
    <citation type="submission" date="2016-11" db="EMBL/GenBank/DDBJ databases">
        <title>The genome of Nicotiana attenuata.</title>
        <authorList>
            <person name="Xu S."/>
            <person name="Brockmoeller T."/>
            <person name="Gaquerel E."/>
            <person name="Navarro A."/>
            <person name="Kuhl H."/>
            <person name="Gase K."/>
            <person name="Ling Z."/>
            <person name="Zhou W."/>
            <person name="Kreitzer C."/>
            <person name="Stanke M."/>
            <person name="Tang H."/>
            <person name="Lyons E."/>
            <person name="Pandey P."/>
            <person name="Pandey S.P."/>
            <person name="Timmermann B."/>
            <person name="Baldwin I.T."/>
        </authorList>
    </citation>
    <scope>NUCLEOTIDE SEQUENCE [LARGE SCALE GENOMIC DNA]</scope>
    <source>
        <strain evidence="3">UT</strain>
    </source>
</reference>
<protein>
    <submittedName>
        <fullName evidence="3">Cysteine protease rd21b</fullName>
    </submittedName>
</protein>
<dbReference type="PANTHER" id="PTHR12411">
    <property type="entry name" value="CYSTEINE PROTEASE FAMILY C1-RELATED"/>
    <property type="match status" value="1"/>
</dbReference>
<evidence type="ECO:0000313" key="4">
    <source>
        <dbReference type="Proteomes" id="UP000187609"/>
    </source>
</evidence>
<dbReference type="InterPro" id="IPR013128">
    <property type="entry name" value="Peptidase_C1A"/>
</dbReference>
<dbReference type="EMBL" id="MJEQ01037193">
    <property type="protein sequence ID" value="OIS97383.1"/>
    <property type="molecule type" value="Genomic_DNA"/>
</dbReference>
<dbReference type="Gramene" id="OIS97383">
    <property type="protein sequence ID" value="OIS97383"/>
    <property type="gene ID" value="A4A49_12436"/>
</dbReference>
<feature type="domain" description="Cathepsin propeptide inhibitor" evidence="2">
    <location>
        <begin position="53"/>
        <end position="110"/>
    </location>
</feature>
<dbReference type="GeneID" id="109235090"/>
<dbReference type="InterPro" id="IPR038765">
    <property type="entry name" value="Papain-like_cys_pep_sf"/>
</dbReference>
<dbReference type="GO" id="GO:0008234">
    <property type="term" value="F:cysteine-type peptidase activity"/>
    <property type="evidence" value="ECO:0007669"/>
    <property type="project" value="InterPro"/>
</dbReference>
<dbReference type="GO" id="GO:0006508">
    <property type="term" value="P:proteolysis"/>
    <property type="evidence" value="ECO:0007669"/>
    <property type="project" value="UniProtKB-KW"/>
</dbReference>
<dbReference type="Gene3D" id="3.90.70.10">
    <property type="entry name" value="Cysteine proteinases"/>
    <property type="match status" value="1"/>
</dbReference>
<keyword evidence="3" id="KW-0378">Hydrolase</keyword>
<proteinExistence type="predicted"/>